<dbReference type="Pfam" id="PF16936">
    <property type="entry name" value="Holin_9"/>
    <property type="match status" value="1"/>
</dbReference>
<dbReference type="AlphaFoldDB" id="A0A0J8UFW6"/>
<feature type="transmembrane region" description="Helical" evidence="1">
    <location>
        <begin position="7"/>
        <end position="34"/>
    </location>
</feature>
<dbReference type="RefSeq" id="WP_019348527.1">
    <property type="nucleotide sequence ID" value="NZ_AGSZ01000736.1"/>
</dbReference>
<reference evidence="2 8" key="1">
    <citation type="submission" date="2015-03" db="EMBL/GenBank/DDBJ databases">
        <authorList>
            <person name="Murphy D."/>
        </authorList>
    </citation>
    <scope>NUCLEOTIDE SEQUENCE [LARGE SCALE GENOMIC DNA]</scope>
    <source>
        <strain evidence="2 8">D16</strain>
    </source>
</reference>
<protein>
    <submittedName>
        <fullName evidence="2">Hydrophobic protein</fullName>
    </submittedName>
</protein>
<evidence type="ECO:0000313" key="8">
    <source>
        <dbReference type="Proteomes" id="UP000182227"/>
    </source>
</evidence>
<evidence type="ECO:0000313" key="9">
    <source>
        <dbReference type="Proteomes" id="UP000193811"/>
    </source>
</evidence>
<keyword evidence="1" id="KW-0472">Membrane</keyword>
<keyword evidence="1" id="KW-0812">Transmembrane</keyword>
<evidence type="ECO:0000313" key="7">
    <source>
        <dbReference type="Proteomes" id="UP000093779"/>
    </source>
</evidence>
<evidence type="ECO:0000313" key="3">
    <source>
        <dbReference type="EMBL" id="KMV19280.1"/>
    </source>
</evidence>
<keyword evidence="9" id="KW-1185">Reference proteome</keyword>
<dbReference type="PATRIC" id="fig|451644.5.peg.1554"/>
<accession>A0A0J8UFW6</accession>
<dbReference type="EMBL" id="LZHX01000039">
    <property type="protein sequence ID" value="OBF23366.1"/>
    <property type="molecule type" value="Genomic_DNA"/>
</dbReference>
<proteinExistence type="predicted"/>
<dbReference type="InterPro" id="IPR031614">
    <property type="entry name" value="Holin_9"/>
</dbReference>
<dbReference type="EMBL" id="LQOP01000028">
    <property type="protein sequence ID" value="ORV22116.1"/>
    <property type="molecule type" value="Genomic_DNA"/>
</dbReference>
<evidence type="ECO:0000313" key="2">
    <source>
        <dbReference type="EMBL" id="CQD09348.1"/>
    </source>
</evidence>
<organism evidence="3 6">
    <name type="scientific">Mycolicibacterium conceptionense</name>
    <dbReference type="NCBI Taxonomy" id="451644"/>
    <lineage>
        <taxon>Bacteria</taxon>
        <taxon>Bacillati</taxon>
        <taxon>Actinomycetota</taxon>
        <taxon>Actinomycetes</taxon>
        <taxon>Mycobacteriales</taxon>
        <taxon>Mycobacteriaceae</taxon>
        <taxon>Mycolicibacterium</taxon>
    </lineage>
</organism>
<dbReference type="Proteomes" id="UP000193811">
    <property type="component" value="Unassembled WGS sequence"/>
</dbReference>
<dbReference type="Proteomes" id="UP000093779">
    <property type="component" value="Unassembled WGS sequence"/>
</dbReference>
<keyword evidence="1" id="KW-1133">Transmembrane helix</keyword>
<dbReference type="GeneID" id="44298816"/>
<dbReference type="Proteomes" id="UP000037594">
    <property type="component" value="Unassembled WGS sequence"/>
</dbReference>
<sequence>MIPLPRAWLLTSAMLVGVAVGLLAGIATTLLVTFAVRPDVVIALVLGVPGVLGILMVLVSGRRWVTTLGACVLAVAPGWFGALAIIQVASHG</sequence>
<evidence type="ECO:0000313" key="5">
    <source>
        <dbReference type="EMBL" id="ORV22116.1"/>
    </source>
</evidence>
<feature type="transmembrane region" description="Helical" evidence="1">
    <location>
        <begin position="66"/>
        <end position="89"/>
    </location>
</feature>
<gene>
    <name evidence="4" type="ORF">A5726_10895</name>
    <name evidence="3" type="ORF">ACT17_07565</name>
    <name evidence="5" type="ORF">AWB98_25290</name>
    <name evidence="2" type="ORF">BN970_01820</name>
</gene>
<name>A0A0J8UFW6_9MYCO</name>
<reference evidence="3 6" key="2">
    <citation type="submission" date="2015-06" db="EMBL/GenBank/DDBJ databases">
        <title>Genome sequence of Mycobacterium conceptionense strain MLE.</title>
        <authorList>
            <person name="Greninger A.L."/>
            <person name="Cunningham G."/>
            <person name="Chiu C.Y."/>
            <person name="Miller S."/>
        </authorList>
    </citation>
    <scope>NUCLEOTIDE SEQUENCE [LARGE SCALE GENOMIC DNA]</scope>
    <source>
        <strain evidence="3 6">MLE</strain>
    </source>
</reference>
<reference evidence="5 9" key="3">
    <citation type="submission" date="2016-01" db="EMBL/GenBank/DDBJ databases">
        <title>The new phylogeny of the genus Mycobacterium.</title>
        <authorList>
            <person name="Tarcisio F."/>
            <person name="Conor M."/>
            <person name="Antonella G."/>
            <person name="Elisabetta G."/>
            <person name="Giulia F.S."/>
            <person name="Sara T."/>
            <person name="Anna F."/>
            <person name="Clotilde B."/>
            <person name="Roberto B."/>
            <person name="Veronica D.S."/>
            <person name="Fabio R."/>
            <person name="Monica P."/>
            <person name="Olivier J."/>
            <person name="Enrico T."/>
            <person name="Nicola S."/>
        </authorList>
    </citation>
    <scope>NUCLEOTIDE SEQUENCE [LARGE SCALE GENOMIC DNA]</scope>
    <source>
        <strain evidence="5 9">CCUG 50187</strain>
    </source>
</reference>
<dbReference type="EMBL" id="LFOD01000004">
    <property type="protein sequence ID" value="KMV19280.1"/>
    <property type="molecule type" value="Genomic_DNA"/>
</dbReference>
<evidence type="ECO:0000313" key="4">
    <source>
        <dbReference type="EMBL" id="OBF23366.1"/>
    </source>
</evidence>
<reference evidence="4 7" key="4">
    <citation type="submission" date="2016-06" db="EMBL/GenBank/DDBJ databases">
        <authorList>
            <person name="Kjaerup R.B."/>
            <person name="Dalgaard T.S."/>
            <person name="Juul-Madsen H.R."/>
        </authorList>
    </citation>
    <scope>NUCLEOTIDE SEQUENCE [LARGE SCALE GENOMIC DNA]</scope>
    <source>
        <strain evidence="4 7">ACS1953</strain>
    </source>
</reference>
<evidence type="ECO:0000313" key="6">
    <source>
        <dbReference type="Proteomes" id="UP000037594"/>
    </source>
</evidence>
<dbReference type="Proteomes" id="UP000182227">
    <property type="component" value="Unassembled WGS sequence"/>
</dbReference>
<feature type="transmembrane region" description="Helical" evidence="1">
    <location>
        <begin position="40"/>
        <end position="59"/>
    </location>
</feature>
<evidence type="ECO:0000256" key="1">
    <source>
        <dbReference type="SAM" id="Phobius"/>
    </source>
</evidence>
<dbReference type="EMBL" id="CTEF01000001">
    <property type="protein sequence ID" value="CQD09348.1"/>
    <property type="molecule type" value="Genomic_DNA"/>
</dbReference>